<evidence type="ECO:0000256" key="10">
    <source>
        <dbReference type="RuleBase" id="RU351113"/>
    </source>
</evidence>
<keyword evidence="2" id="KW-1003">Cell membrane</keyword>
<feature type="transmembrane region" description="Helical" evidence="10">
    <location>
        <begin position="47"/>
        <end position="67"/>
    </location>
</feature>
<evidence type="ECO:0000256" key="6">
    <source>
        <dbReference type="ARBA" id="ARBA00022989"/>
    </source>
</evidence>
<dbReference type="GO" id="GO:0004984">
    <property type="term" value="F:olfactory receptor activity"/>
    <property type="evidence" value="ECO:0007669"/>
    <property type="project" value="InterPro"/>
</dbReference>
<evidence type="ECO:0000256" key="8">
    <source>
        <dbReference type="ARBA" id="ARBA00023170"/>
    </source>
</evidence>
<feature type="transmembrane region" description="Helical" evidence="10">
    <location>
        <begin position="211"/>
        <end position="232"/>
    </location>
</feature>
<keyword evidence="8 10" id="KW-0675">Receptor</keyword>
<protein>
    <recommendedName>
        <fullName evidence="10">Odorant receptor</fullName>
    </recommendedName>
</protein>
<sequence length="442" mass="50757">MSILRQVEDYITRMRELEDEDVRKAIRDNYGPLLRVNNTFSRIDGGWIYVSVLHGIIFILFVFSYIYLFFITCYLVQDDFVLLGVQFHYLLLAFFGASFVVHLLGCRPDVNQIHKIIGQGFFKYTNDHLWSKEQDEFKKEMRKEQLQLIPFLGLIGVIGLFIVVLGPLIDNMLGVGYTDDYYNGVYMKTPIPMYFPFEIDSMVKHHLATSFQMITVLMLALGIIGVVFIYIVTTQHMALQLKILNTSLGKLNKRIRMILKSRYPKHAIQREDITKDEKYQECVTFCLKENIKHHQMIKQFQRRLAPLVGVPLLAAFLMGTMIMALSLMILVKRGERIGLLMTNTIAMIGEVANLYIACSFGEDILTLSSELFDKVYFIEWNTKMNVKNRKIVLSFQGATKDPITLGAALFFSCSMATFSSICNSAYSYFSMLTATADQTAEN</sequence>
<reference evidence="11" key="2">
    <citation type="submission" date="2018-01" db="EMBL/GenBank/DDBJ databases">
        <authorList>
            <person name="Gaut B.S."/>
            <person name="Morton B.R."/>
            <person name="Clegg M.T."/>
            <person name="Duvall M.R."/>
        </authorList>
    </citation>
    <scope>NUCLEOTIDE SEQUENCE</scope>
</reference>
<keyword evidence="6 10" id="KW-1133">Transmembrane helix</keyword>
<dbReference type="GO" id="GO:0007165">
    <property type="term" value="P:signal transduction"/>
    <property type="evidence" value="ECO:0007669"/>
    <property type="project" value="UniProtKB-KW"/>
</dbReference>
<feature type="transmembrane region" description="Helical" evidence="10">
    <location>
        <begin position="304"/>
        <end position="331"/>
    </location>
</feature>
<dbReference type="AlphaFoldDB" id="A0A346TI18"/>
<evidence type="ECO:0000256" key="3">
    <source>
        <dbReference type="ARBA" id="ARBA00022606"/>
    </source>
</evidence>
<dbReference type="PANTHER" id="PTHR21137:SF35">
    <property type="entry name" value="ODORANT RECEPTOR 19A-RELATED"/>
    <property type="match status" value="1"/>
</dbReference>
<organism evidence="11">
    <name type="scientific">Cyrtorhinus lividipennis</name>
    <dbReference type="NCBI Taxonomy" id="1032904"/>
    <lineage>
        <taxon>Eukaryota</taxon>
        <taxon>Metazoa</taxon>
        <taxon>Ecdysozoa</taxon>
        <taxon>Arthropoda</taxon>
        <taxon>Hexapoda</taxon>
        <taxon>Insecta</taxon>
        <taxon>Pterygota</taxon>
        <taxon>Neoptera</taxon>
        <taxon>Paraneoptera</taxon>
        <taxon>Hemiptera</taxon>
        <taxon>Heteroptera</taxon>
        <taxon>Panheteroptera</taxon>
        <taxon>Cimicomorpha</taxon>
        <taxon>Miridae</taxon>
        <taxon>Orthotylini</taxon>
        <taxon>Cyrtorhinus</taxon>
    </lineage>
</organism>
<evidence type="ECO:0000256" key="4">
    <source>
        <dbReference type="ARBA" id="ARBA00022692"/>
    </source>
</evidence>
<feature type="transmembrane region" description="Helical" evidence="10">
    <location>
        <begin position="148"/>
        <end position="169"/>
    </location>
</feature>
<keyword evidence="3 10" id="KW-0716">Sensory transduction</keyword>
<proteinExistence type="evidence at transcript level"/>
<accession>A0A346TI18</accession>
<keyword evidence="5 10" id="KW-0552">Olfaction</keyword>
<dbReference type="GO" id="GO:0005886">
    <property type="term" value="C:plasma membrane"/>
    <property type="evidence" value="ECO:0007669"/>
    <property type="project" value="UniProtKB-SubCell"/>
</dbReference>
<evidence type="ECO:0000256" key="2">
    <source>
        <dbReference type="ARBA" id="ARBA00022475"/>
    </source>
</evidence>
<reference evidence="11" key="1">
    <citation type="journal article" date="2018" name="Sci. Rep.">
        <title>Identification and expression analysis of putative chemoreception genes from Cyrtorhinus lividipennis (Hemiptera: Miridae) antennal transcriptome.</title>
        <authorList>
            <person name="Wang G.Y."/>
            <person name="Zhu J.L."/>
            <person name="Zhou W.W."/>
            <person name="Liu S."/>
            <person name="Khairul Q.M."/>
            <person name="Ansari N.A."/>
            <person name="Zhu Z.R."/>
        </authorList>
    </citation>
    <scope>NUCLEOTIDE SEQUENCE</scope>
</reference>
<comment type="subcellular location">
    <subcellularLocation>
        <location evidence="1 10">Cell membrane</location>
        <topology evidence="1 10">Multi-pass membrane protein</topology>
    </subcellularLocation>
</comment>
<comment type="similarity">
    <text evidence="10">Belongs to the insect chemoreceptor superfamily. Heteromeric odorant receptor channel (TC 1.A.69) family.</text>
</comment>
<dbReference type="PANTHER" id="PTHR21137">
    <property type="entry name" value="ODORANT RECEPTOR"/>
    <property type="match status" value="1"/>
</dbReference>
<dbReference type="InterPro" id="IPR004117">
    <property type="entry name" value="7tm6_olfct_rcpt"/>
</dbReference>
<evidence type="ECO:0000256" key="5">
    <source>
        <dbReference type="ARBA" id="ARBA00022725"/>
    </source>
</evidence>
<dbReference type="EMBL" id="MG770198">
    <property type="protein sequence ID" value="AXU25101.1"/>
    <property type="molecule type" value="mRNA"/>
</dbReference>
<name>A0A346TI18_9HEMI</name>
<feature type="transmembrane region" description="Helical" evidence="10">
    <location>
        <begin position="87"/>
        <end position="105"/>
    </location>
</feature>
<keyword evidence="7 10" id="KW-0472">Membrane</keyword>
<keyword evidence="4 10" id="KW-0812">Transmembrane</keyword>
<evidence type="ECO:0000256" key="1">
    <source>
        <dbReference type="ARBA" id="ARBA00004651"/>
    </source>
</evidence>
<evidence type="ECO:0000256" key="9">
    <source>
        <dbReference type="ARBA" id="ARBA00023224"/>
    </source>
</evidence>
<dbReference type="Pfam" id="PF02949">
    <property type="entry name" value="7tm_6"/>
    <property type="match status" value="1"/>
</dbReference>
<dbReference type="GO" id="GO:0005549">
    <property type="term" value="F:odorant binding"/>
    <property type="evidence" value="ECO:0007669"/>
    <property type="project" value="InterPro"/>
</dbReference>
<comment type="caution">
    <text evidence="10">Lacks conserved residue(s) required for the propagation of feature annotation.</text>
</comment>
<evidence type="ECO:0000256" key="7">
    <source>
        <dbReference type="ARBA" id="ARBA00023136"/>
    </source>
</evidence>
<keyword evidence="9 10" id="KW-0807">Transducer</keyword>
<evidence type="ECO:0000313" key="11">
    <source>
        <dbReference type="EMBL" id="AXU25101.1"/>
    </source>
</evidence>